<dbReference type="KEGG" id="tpro:Ga0080559_TMP2324"/>
<dbReference type="AlphaFoldDB" id="A0A1U7D4X5"/>
<dbReference type="InterPro" id="IPR029063">
    <property type="entry name" value="SAM-dependent_MTases_sf"/>
</dbReference>
<protein>
    <submittedName>
        <fullName evidence="1">Methylase involved in ubiquinone/menaquinone biosynthesis</fullName>
    </submittedName>
</protein>
<dbReference type="GO" id="GO:0008168">
    <property type="term" value="F:methyltransferase activity"/>
    <property type="evidence" value="ECO:0007669"/>
    <property type="project" value="UniProtKB-KW"/>
</dbReference>
<dbReference type="SUPFAM" id="SSF53335">
    <property type="entry name" value="S-adenosyl-L-methionine-dependent methyltransferases"/>
    <property type="match status" value="1"/>
</dbReference>
<dbReference type="Gene3D" id="3.40.50.150">
    <property type="entry name" value="Vaccinia Virus protein VP39"/>
    <property type="match status" value="1"/>
</dbReference>
<keyword evidence="1" id="KW-0830">Ubiquinone</keyword>
<evidence type="ECO:0000313" key="2">
    <source>
        <dbReference type="Proteomes" id="UP000186559"/>
    </source>
</evidence>
<reference evidence="1 2" key="1">
    <citation type="submission" date="2016-03" db="EMBL/GenBank/DDBJ databases">
        <title>Deep-sea bacteria in the southern Pacific.</title>
        <authorList>
            <person name="Tang K."/>
        </authorList>
    </citation>
    <scope>NUCLEOTIDE SEQUENCE [LARGE SCALE GENOMIC DNA]</scope>
    <source>
        <strain evidence="1 2">JLT2016</strain>
    </source>
</reference>
<dbReference type="RefSeq" id="WP_076623262.1">
    <property type="nucleotide sequence ID" value="NZ_BMEW01000005.1"/>
</dbReference>
<dbReference type="CDD" id="cd02440">
    <property type="entry name" value="AdoMet_MTases"/>
    <property type="match status" value="1"/>
</dbReference>
<dbReference type="PANTHER" id="PTHR43861">
    <property type="entry name" value="TRANS-ACONITATE 2-METHYLTRANSFERASE-RELATED"/>
    <property type="match status" value="1"/>
</dbReference>
<keyword evidence="1" id="KW-0489">Methyltransferase</keyword>
<dbReference type="GO" id="GO:0032259">
    <property type="term" value="P:methylation"/>
    <property type="evidence" value="ECO:0007669"/>
    <property type="project" value="UniProtKB-KW"/>
</dbReference>
<dbReference type="PANTHER" id="PTHR43861:SF1">
    <property type="entry name" value="TRANS-ACONITATE 2-METHYLTRANSFERASE"/>
    <property type="match status" value="1"/>
</dbReference>
<dbReference type="STRING" id="1229727.Ga0080559_TMP2324"/>
<evidence type="ECO:0000313" key="1">
    <source>
        <dbReference type="EMBL" id="APX23120.1"/>
    </source>
</evidence>
<dbReference type="OrthoDB" id="5642573at2"/>
<gene>
    <name evidence="1" type="ORF">Ga0080559_TMP2324</name>
</gene>
<accession>A0A1U7D4X5</accession>
<sequence length="200" mass="21944">MSAGFWDAIAERYAARPIGDEAAYEATLARVRHWLSPEMRVVELGCGTGTTAGKLAPSVREIIATDYADGMIRIAETRCTANNLRFRCAGIEEALAGGPHDAVLAFNLLHLLEDMEGCLAHVHAALAPDGLFISKTPCVGARWYLRPVVWLLQRLGKAPSFRFLKPEAVEVAIRDAGFEILETGDYPPKLPSRFLVARRL</sequence>
<dbReference type="EMBL" id="CP014796">
    <property type="protein sequence ID" value="APX23120.1"/>
    <property type="molecule type" value="Genomic_DNA"/>
</dbReference>
<organism evidence="1 2">
    <name type="scientific">Salipiger profundus</name>
    <dbReference type="NCBI Taxonomy" id="1229727"/>
    <lineage>
        <taxon>Bacteria</taxon>
        <taxon>Pseudomonadati</taxon>
        <taxon>Pseudomonadota</taxon>
        <taxon>Alphaproteobacteria</taxon>
        <taxon>Rhodobacterales</taxon>
        <taxon>Roseobacteraceae</taxon>
        <taxon>Salipiger</taxon>
    </lineage>
</organism>
<keyword evidence="2" id="KW-1185">Reference proteome</keyword>
<name>A0A1U7D4X5_9RHOB</name>
<keyword evidence="1" id="KW-0808">Transferase</keyword>
<proteinExistence type="predicted"/>
<dbReference type="Proteomes" id="UP000186559">
    <property type="component" value="Chromosome"/>
</dbReference>
<dbReference type="Pfam" id="PF13489">
    <property type="entry name" value="Methyltransf_23"/>
    <property type="match status" value="1"/>
</dbReference>